<sequence>MMFLPLDIQERDRPARDLACYRLAEPTIFSLQLNVIVQGPRLILRGEIDVCMGNPFFFQMSYSQYNPGRDAWSSHSLQVLDLTISERYRLDPFRLHFNEWTSSPFNSQSTLRQYCRLYIISLCSTLNANKTLSLANLILQSHSKRSDEGY</sequence>
<evidence type="ECO:0000313" key="1">
    <source>
        <dbReference type="EMBL" id="OCK79621.1"/>
    </source>
</evidence>
<gene>
    <name evidence="1" type="ORF">K432DRAFT_62099</name>
</gene>
<protein>
    <submittedName>
        <fullName evidence="1">Uncharacterized protein</fullName>
    </submittedName>
</protein>
<dbReference type="AlphaFoldDB" id="A0A8E2E8X6"/>
<organism evidence="1 2">
    <name type="scientific">Lepidopterella palustris CBS 459.81</name>
    <dbReference type="NCBI Taxonomy" id="1314670"/>
    <lineage>
        <taxon>Eukaryota</taxon>
        <taxon>Fungi</taxon>
        <taxon>Dikarya</taxon>
        <taxon>Ascomycota</taxon>
        <taxon>Pezizomycotina</taxon>
        <taxon>Dothideomycetes</taxon>
        <taxon>Pleosporomycetidae</taxon>
        <taxon>Mytilinidiales</taxon>
        <taxon>Argynnaceae</taxon>
        <taxon>Lepidopterella</taxon>
    </lineage>
</organism>
<evidence type="ECO:0000313" key="2">
    <source>
        <dbReference type="Proteomes" id="UP000250266"/>
    </source>
</evidence>
<proteinExistence type="predicted"/>
<dbReference type="Proteomes" id="UP000250266">
    <property type="component" value="Unassembled WGS sequence"/>
</dbReference>
<reference evidence="1 2" key="1">
    <citation type="journal article" date="2016" name="Nat. Commun.">
        <title>Ectomycorrhizal ecology is imprinted in the genome of the dominant symbiotic fungus Cenococcum geophilum.</title>
        <authorList>
            <consortium name="DOE Joint Genome Institute"/>
            <person name="Peter M."/>
            <person name="Kohler A."/>
            <person name="Ohm R.A."/>
            <person name="Kuo A."/>
            <person name="Krutzmann J."/>
            <person name="Morin E."/>
            <person name="Arend M."/>
            <person name="Barry K.W."/>
            <person name="Binder M."/>
            <person name="Choi C."/>
            <person name="Clum A."/>
            <person name="Copeland A."/>
            <person name="Grisel N."/>
            <person name="Haridas S."/>
            <person name="Kipfer T."/>
            <person name="LaButti K."/>
            <person name="Lindquist E."/>
            <person name="Lipzen A."/>
            <person name="Maire R."/>
            <person name="Meier B."/>
            <person name="Mihaltcheva S."/>
            <person name="Molinier V."/>
            <person name="Murat C."/>
            <person name="Poggeler S."/>
            <person name="Quandt C.A."/>
            <person name="Sperisen C."/>
            <person name="Tritt A."/>
            <person name="Tisserant E."/>
            <person name="Crous P.W."/>
            <person name="Henrissat B."/>
            <person name="Nehls U."/>
            <person name="Egli S."/>
            <person name="Spatafora J.W."/>
            <person name="Grigoriev I.V."/>
            <person name="Martin F.M."/>
        </authorList>
    </citation>
    <scope>NUCLEOTIDE SEQUENCE [LARGE SCALE GENOMIC DNA]</scope>
    <source>
        <strain evidence="1 2">CBS 459.81</strain>
    </source>
</reference>
<dbReference type="EMBL" id="KV744995">
    <property type="protein sequence ID" value="OCK79621.1"/>
    <property type="molecule type" value="Genomic_DNA"/>
</dbReference>
<keyword evidence="2" id="KW-1185">Reference proteome</keyword>
<name>A0A8E2E8X6_9PEZI</name>
<accession>A0A8E2E8X6</accession>